<name>A0AA88V7F6_9ASTE</name>
<evidence type="ECO:0000256" key="3">
    <source>
        <dbReference type="ARBA" id="ARBA00022741"/>
    </source>
</evidence>
<evidence type="ECO:0000259" key="12">
    <source>
        <dbReference type="Pfam" id="PF10458"/>
    </source>
</evidence>
<evidence type="ECO:0000259" key="10">
    <source>
        <dbReference type="Pfam" id="PF00133"/>
    </source>
</evidence>
<comment type="catalytic activity">
    <reaction evidence="8">
        <text>tRNA(Val) + L-valine + ATP = L-valyl-tRNA(Val) + AMP + diphosphate</text>
        <dbReference type="Rhea" id="RHEA:10704"/>
        <dbReference type="Rhea" id="RHEA-COMP:9672"/>
        <dbReference type="Rhea" id="RHEA-COMP:9708"/>
        <dbReference type="ChEBI" id="CHEBI:30616"/>
        <dbReference type="ChEBI" id="CHEBI:33019"/>
        <dbReference type="ChEBI" id="CHEBI:57762"/>
        <dbReference type="ChEBI" id="CHEBI:78442"/>
        <dbReference type="ChEBI" id="CHEBI:78537"/>
        <dbReference type="ChEBI" id="CHEBI:456215"/>
        <dbReference type="EC" id="6.1.1.9"/>
    </reaction>
</comment>
<keyword evidence="4" id="KW-0067">ATP-binding</keyword>
<evidence type="ECO:0000256" key="8">
    <source>
        <dbReference type="ARBA" id="ARBA00047552"/>
    </source>
</evidence>
<keyword evidence="6" id="KW-0030">Aminoacyl-tRNA synthetase</keyword>
<dbReference type="InterPro" id="IPR019499">
    <property type="entry name" value="Val-tRNA_synth_tRNA-bd"/>
</dbReference>
<dbReference type="InterPro" id="IPR002303">
    <property type="entry name" value="Valyl-tRNA_ligase"/>
</dbReference>
<dbReference type="Gene3D" id="1.10.730.10">
    <property type="entry name" value="Isoleucyl-tRNA Synthetase, Domain 1"/>
    <property type="match status" value="2"/>
</dbReference>
<evidence type="ECO:0000313" key="13">
    <source>
        <dbReference type="EMBL" id="KAK3002723.1"/>
    </source>
</evidence>
<dbReference type="GO" id="GO:0005829">
    <property type="term" value="C:cytosol"/>
    <property type="evidence" value="ECO:0007669"/>
    <property type="project" value="TreeGrafter"/>
</dbReference>
<dbReference type="GO" id="GO:0004832">
    <property type="term" value="F:valine-tRNA ligase activity"/>
    <property type="evidence" value="ECO:0007669"/>
    <property type="project" value="UniProtKB-EC"/>
</dbReference>
<dbReference type="CDD" id="cd07962">
    <property type="entry name" value="Anticodon_Ia_Val"/>
    <property type="match status" value="1"/>
</dbReference>
<dbReference type="PANTHER" id="PTHR11946:SF93">
    <property type="entry name" value="VALINE--TRNA LIGASE, CHLOROPLASTIC_MITOCHONDRIAL 2"/>
    <property type="match status" value="1"/>
</dbReference>
<evidence type="ECO:0000256" key="6">
    <source>
        <dbReference type="ARBA" id="ARBA00023146"/>
    </source>
</evidence>
<dbReference type="EMBL" id="JAVXUP010002541">
    <property type="protein sequence ID" value="KAK3002723.1"/>
    <property type="molecule type" value="Genomic_DNA"/>
</dbReference>
<evidence type="ECO:0000256" key="1">
    <source>
        <dbReference type="ARBA" id="ARBA00013169"/>
    </source>
</evidence>
<sequence>MVMMGIEFTGTVPFSNIYLHGLIRDSQGRKMSKTLGNVIDPLDTIKEFGTDALRFSIALGTAGQDLNLSTERLTANKAFTNKLWNAGKFVLQNMPSQGDQSAWESLYAYEVCSSSDVCIFVLFFNTSGKLGNLKIVAVTLTAKNTHPFDEDDCLLRLPLPERWVVSKLHILVDVVTTSYDKFFFGDVGREIYDFFWADFADWYIEASKARLNHSEGHSVASVAQAVLLYVFQNILKVLHPFMPFVTEELWQALPNRKEALMVSSWPQTSLPKHANSMKRFENLQALTRAIRNARAEYSVEPAKRISATIVANSDVIQYVYYDLLELLKLELNQCRCSGDANQSVHLVASEGLEAYLPLADMVDISAEVQRLSKRLSKMQTEHDALVARLRSPKFIERAPEEVVRGVQEKAAEAEEKLALTRKRLAFLESTVLI</sequence>
<evidence type="ECO:0000256" key="5">
    <source>
        <dbReference type="ARBA" id="ARBA00022917"/>
    </source>
</evidence>
<feature type="domain" description="Valyl-tRNA synthetase tRNA-binding arm" evidence="12">
    <location>
        <begin position="363"/>
        <end position="427"/>
    </location>
</feature>
<dbReference type="InterPro" id="IPR009080">
    <property type="entry name" value="tRNAsynth_Ia_anticodon-bd"/>
</dbReference>
<dbReference type="PANTHER" id="PTHR11946">
    <property type="entry name" value="VALYL-TRNA SYNTHETASES"/>
    <property type="match status" value="1"/>
</dbReference>
<dbReference type="GO" id="GO:0005524">
    <property type="term" value="F:ATP binding"/>
    <property type="evidence" value="ECO:0007669"/>
    <property type="project" value="UniProtKB-KW"/>
</dbReference>
<dbReference type="SUPFAM" id="SSF46589">
    <property type="entry name" value="tRNA-binding arm"/>
    <property type="match status" value="1"/>
</dbReference>
<reference evidence="13" key="1">
    <citation type="submission" date="2022-12" db="EMBL/GenBank/DDBJ databases">
        <title>Draft genome assemblies for two species of Escallonia (Escalloniales).</title>
        <authorList>
            <person name="Chanderbali A."/>
            <person name="Dervinis C."/>
            <person name="Anghel I."/>
            <person name="Soltis D."/>
            <person name="Soltis P."/>
            <person name="Zapata F."/>
        </authorList>
    </citation>
    <scope>NUCLEOTIDE SEQUENCE</scope>
    <source>
        <strain evidence="13">UCBG64.0493</strain>
        <tissue evidence="13">Leaf</tissue>
    </source>
</reference>
<dbReference type="InterPro" id="IPR013155">
    <property type="entry name" value="M/V/L/I-tRNA-synth_anticd-bd"/>
</dbReference>
<dbReference type="SUPFAM" id="SSF47323">
    <property type="entry name" value="Anticodon-binding domain of a subclass of class I aminoacyl-tRNA synthetases"/>
    <property type="match status" value="1"/>
</dbReference>
<organism evidence="13 14">
    <name type="scientific">Escallonia herrerae</name>
    <dbReference type="NCBI Taxonomy" id="1293975"/>
    <lineage>
        <taxon>Eukaryota</taxon>
        <taxon>Viridiplantae</taxon>
        <taxon>Streptophyta</taxon>
        <taxon>Embryophyta</taxon>
        <taxon>Tracheophyta</taxon>
        <taxon>Spermatophyta</taxon>
        <taxon>Magnoliopsida</taxon>
        <taxon>eudicotyledons</taxon>
        <taxon>Gunneridae</taxon>
        <taxon>Pentapetalae</taxon>
        <taxon>asterids</taxon>
        <taxon>campanulids</taxon>
        <taxon>Escalloniales</taxon>
        <taxon>Escalloniaceae</taxon>
        <taxon>Escallonia</taxon>
    </lineage>
</organism>
<evidence type="ECO:0000259" key="11">
    <source>
        <dbReference type="Pfam" id="PF08264"/>
    </source>
</evidence>
<protein>
    <recommendedName>
        <fullName evidence="1">valine--tRNA ligase</fullName>
        <ecNumber evidence="1">6.1.1.9</ecNumber>
    </recommendedName>
    <alternativeName>
        <fullName evidence="7">Valyl-tRNA synthetase</fullName>
    </alternativeName>
</protein>
<accession>A0AA88V7F6</accession>
<keyword evidence="5" id="KW-0648">Protein biosynthesis</keyword>
<evidence type="ECO:0000313" key="14">
    <source>
        <dbReference type="Proteomes" id="UP001188597"/>
    </source>
</evidence>
<feature type="coiled-coil region" evidence="9">
    <location>
        <begin position="361"/>
        <end position="430"/>
    </location>
</feature>
<dbReference type="FunFam" id="1.10.287.380:FF:000001">
    <property type="entry name" value="Valine--tRNA ligase"/>
    <property type="match status" value="1"/>
</dbReference>
<dbReference type="Pfam" id="PF08264">
    <property type="entry name" value="Anticodon_1"/>
    <property type="match status" value="1"/>
</dbReference>
<evidence type="ECO:0000256" key="9">
    <source>
        <dbReference type="SAM" id="Coils"/>
    </source>
</evidence>
<feature type="domain" description="Methionyl/Valyl/Leucyl/Isoleucyl-tRNA synthetase anticodon-binding" evidence="11">
    <location>
        <begin position="161"/>
        <end position="307"/>
    </location>
</feature>
<dbReference type="Pfam" id="PF10458">
    <property type="entry name" value="Val_tRNA-synt_C"/>
    <property type="match status" value="1"/>
</dbReference>
<comment type="caution">
    <text evidence="13">The sequence shown here is derived from an EMBL/GenBank/DDBJ whole genome shotgun (WGS) entry which is preliminary data.</text>
</comment>
<dbReference type="Gene3D" id="3.40.50.620">
    <property type="entry name" value="HUPs"/>
    <property type="match status" value="1"/>
</dbReference>
<dbReference type="Gene3D" id="1.10.287.380">
    <property type="entry name" value="Valyl-tRNA synthetase, C-terminal domain"/>
    <property type="match status" value="1"/>
</dbReference>
<keyword evidence="3" id="KW-0547">Nucleotide-binding</keyword>
<feature type="domain" description="Aminoacyl-tRNA synthetase class Ia" evidence="10">
    <location>
        <begin position="1"/>
        <end position="69"/>
    </location>
</feature>
<dbReference type="InterPro" id="IPR014729">
    <property type="entry name" value="Rossmann-like_a/b/a_fold"/>
</dbReference>
<evidence type="ECO:0000256" key="4">
    <source>
        <dbReference type="ARBA" id="ARBA00022840"/>
    </source>
</evidence>
<dbReference type="InterPro" id="IPR002300">
    <property type="entry name" value="aa-tRNA-synth_Ia"/>
</dbReference>
<dbReference type="GO" id="GO:0006438">
    <property type="term" value="P:valyl-tRNA aminoacylation"/>
    <property type="evidence" value="ECO:0007669"/>
    <property type="project" value="InterPro"/>
</dbReference>
<evidence type="ECO:0000256" key="2">
    <source>
        <dbReference type="ARBA" id="ARBA00022598"/>
    </source>
</evidence>
<dbReference type="InterPro" id="IPR037118">
    <property type="entry name" value="Val-tRNA_synth_C_sf"/>
</dbReference>
<dbReference type="InterPro" id="IPR033705">
    <property type="entry name" value="Anticodon_Ia_Val"/>
</dbReference>
<dbReference type="EC" id="6.1.1.9" evidence="1"/>
<dbReference type="SUPFAM" id="SSF52374">
    <property type="entry name" value="Nucleotidylyl transferase"/>
    <property type="match status" value="1"/>
</dbReference>
<keyword evidence="2" id="KW-0436">Ligase</keyword>
<proteinExistence type="predicted"/>
<dbReference type="Proteomes" id="UP001188597">
    <property type="component" value="Unassembled WGS sequence"/>
</dbReference>
<dbReference type="Pfam" id="PF00133">
    <property type="entry name" value="tRNA-synt_1"/>
    <property type="match status" value="1"/>
</dbReference>
<keyword evidence="14" id="KW-1185">Reference proteome</keyword>
<dbReference type="InterPro" id="IPR010978">
    <property type="entry name" value="tRNA-bd_arm"/>
</dbReference>
<gene>
    <name evidence="13" type="ORF">RJ639_018224</name>
</gene>
<evidence type="ECO:0000256" key="7">
    <source>
        <dbReference type="ARBA" id="ARBA00029936"/>
    </source>
</evidence>
<dbReference type="AlphaFoldDB" id="A0AA88V7F6"/>
<keyword evidence="9" id="KW-0175">Coiled coil</keyword>